<dbReference type="InterPro" id="IPR050767">
    <property type="entry name" value="Sel1_AlgK"/>
</dbReference>
<dbReference type="Pfam" id="PF08238">
    <property type="entry name" value="Sel1"/>
    <property type="match status" value="4"/>
</dbReference>
<name>A0A3G2T701_9GAMM</name>
<proteinExistence type="predicted"/>
<sequence length="837" mass="98721">MSHRLYLYNYCAETSEFSSYIGEWKYVVPLLFIPLLAEPKAKGKSLYFNKKIGVEQLTKFYSLLEQQLDLFQHHDFQEKRTKVLEYLNDLAFEHFYMDATDVFNMRDEPKKQQAKDFVEELQLNQHAFQQAIEAHSLEPLNPVLESQFHFKSWLELLEHEYVDYGWYLLEVGHLMHPEVHIICEDEHYGLMNAKSKIILPAIYNDIQAFSYMGYAIVEKDQKFGVVYADGKICIKPEWDEIGEINDFEQKQAIVVRDGKLGLIDLLNEQILLPIDYEEIDFLYNGYLQVKKNGVFQVLDQSLGSIIENSDQPFELWSENFLTQPIAKSPYLKFYNRLGEYIGEFYPENLRELNHQYLLLKPFKKKAVFYQLYDSHGMLIFDDIENIKYTSENSCIALQRNKAWMFYHCALQKSIEIEDILNIQDDYFHQHTALKDHYILTNTKNQYALYDAFNDDYVFPFDMQILSIQYVSDDVFIIKDTLGYQYFKLSDHSFSDEKYDYICGFLQNDFYILAYKNNQLVHIDQALNCEEMTNEQCAKLYLSRSYFEGEDLTYFERYVKNLEETQGFNYYQYLDDRQLSYLGMEEAENGNLDEAIKIYKIGVERQHAEMMCQLAYIYTENESVLNIDEAIQLYKKSADLGDANAQNNLGYHYMTGIGVQKDVARAIQLYSMSAAQNYALALQNLAFNYYNGEEVEQDLILALDYFKKAEKQGMSNPHEMIEIYYRIDDYKNAIKYLKKSKDEDFTHIYWGIFYQHGFGIDVNLEKSKKYYERSLEVGSYSAAYIALLEYYIKNGAFESEDDYARVLTLAQENEADLPEHVLPSKKSKGFFKRLFGQS</sequence>
<protein>
    <recommendedName>
        <fullName evidence="3">Sel1 repeat family protein</fullName>
    </recommendedName>
</protein>
<dbReference type="SUPFAM" id="SSF81901">
    <property type="entry name" value="HCP-like"/>
    <property type="match status" value="1"/>
</dbReference>
<dbReference type="InterPro" id="IPR011990">
    <property type="entry name" value="TPR-like_helical_dom_sf"/>
</dbReference>
<dbReference type="Gene3D" id="1.25.40.10">
    <property type="entry name" value="Tetratricopeptide repeat domain"/>
    <property type="match status" value="1"/>
</dbReference>
<dbReference type="Proteomes" id="UP000279962">
    <property type="component" value="Chromosome"/>
</dbReference>
<evidence type="ECO:0008006" key="3">
    <source>
        <dbReference type="Google" id="ProtNLM"/>
    </source>
</evidence>
<organism evidence="1 2">
    <name type="scientific">Acinetobacter wuhouensis</name>
    <dbReference type="NCBI Taxonomy" id="1879050"/>
    <lineage>
        <taxon>Bacteria</taxon>
        <taxon>Pseudomonadati</taxon>
        <taxon>Pseudomonadota</taxon>
        <taxon>Gammaproteobacteria</taxon>
        <taxon>Moraxellales</taxon>
        <taxon>Moraxellaceae</taxon>
        <taxon>Acinetobacter</taxon>
    </lineage>
</organism>
<dbReference type="RefSeq" id="WP_087553137.1">
    <property type="nucleotide sequence ID" value="NZ_CP033133.1"/>
</dbReference>
<evidence type="ECO:0000313" key="2">
    <source>
        <dbReference type="Proteomes" id="UP000279962"/>
    </source>
</evidence>
<dbReference type="AlphaFoldDB" id="A0A3G2T701"/>
<dbReference type="SMART" id="SM00671">
    <property type="entry name" value="SEL1"/>
    <property type="match status" value="4"/>
</dbReference>
<dbReference type="EMBL" id="CP033133">
    <property type="protein sequence ID" value="AYO55772.1"/>
    <property type="molecule type" value="Genomic_DNA"/>
</dbReference>
<evidence type="ECO:0000313" key="1">
    <source>
        <dbReference type="EMBL" id="AYO55772.1"/>
    </source>
</evidence>
<reference evidence="1 2" key="1">
    <citation type="submission" date="2018-10" db="EMBL/GenBank/DDBJ databases">
        <title>The complete genome of Acinetobacter wuhouensis strain WCHAW010062.</title>
        <authorList>
            <person name="Hu Y."/>
            <person name="Long H."/>
            <person name="Feng Y."/>
            <person name="Zong Z."/>
        </authorList>
    </citation>
    <scope>NUCLEOTIDE SEQUENCE [LARGE SCALE GENOMIC DNA]</scope>
    <source>
        <strain evidence="1 2">WCHAW010062</strain>
    </source>
</reference>
<dbReference type="PANTHER" id="PTHR11102:SF160">
    <property type="entry name" value="ERAD-ASSOCIATED E3 UBIQUITIN-PROTEIN LIGASE COMPONENT HRD3"/>
    <property type="match status" value="1"/>
</dbReference>
<dbReference type="Pfam" id="PF14903">
    <property type="entry name" value="WG_beta_rep"/>
    <property type="match status" value="2"/>
</dbReference>
<dbReference type="PANTHER" id="PTHR11102">
    <property type="entry name" value="SEL-1-LIKE PROTEIN"/>
    <property type="match status" value="1"/>
</dbReference>
<dbReference type="InterPro" id="IPR006597">
    <property type="entry name" value="Sel1-like"/>
</dbReference>
<dbReference type="InterPro" id="IPR032774">
    <property type="entry name" value="WG_beta_rep"/>
</dbReference>
<gene>
    <name evidence="1" type="ORF">CDG68_19925</name>
</gene>
<accession>A0A3G2T701</accession>